<evidence type="ECO:0000313" key="7">
    <source>
        <dbReference type="EMBL" id="TQV68370.1"/>
    </source>
</evidence>
<feature type="signal peptide" evidence="5">
    <location>
        <begin position="1"/>
        <end position="21"/>
    </location>
</feature>
<dbReference type="InterPro" id="IPR038156">
    <property type="entry name" value="PCS_N_sf"/>
</dbReference>
<dbReference type="GO" id="GO:0010038">
    <property type="term" value="P:response to metal ion"/>
    <property type="evidence" value="ECO:0007669"/>
    <property type="project" value="InterPro"/>
</dbReference>
<sequence>MVCRKLVATAFVALTATMAIAQDDLLYLTTEAGEDRLVKTGLNRDYFSLATYLETEQVLTFCGPASVAAVANSLNIDRPSPDRLYPWTLFTQDLLFNAANQELKPYGMVEHEGLTLEELDQFIENVGLAAEHHFADETSVDELRSAIEATLSDRNARLIVNYSRQALPQKGDGHISPIGAFDADTDSVLILDVAKYKYPPVWITVQKLHDAMMLIDTGSNRSRGFVEVSLQ</sequence>
<feature type="domain" description="Peptidase C83" evidence="6">
    <location>
        <begin position="8"/>
        <end position="231"/>
    </location>
</feature>
<gene>
    <name evidence="7" type="ORF">FIL88_01900</name>
</gene>
<evidence type="ECO:0000256" key="3">
    <source>
        <dbReference type="ARBA" id="ARBA00022679"/>
    </source>
</evidence>
<keyword evidence="5" id="KW-0732">Signal</keyword>
<evidence type="ECO:0000256" key="4">
    <source>
        <dbReference type="ARBA" id="ARBA00022723"/>
    </source>
</evidence>
<dbReference type="GO" id="GO:0046938">
    <property type="term" value="P:phytochelatin biosynthetic process"/>
    <property type="evidence" value="ECO:0007669"/>
    <property type="project" value="InterPro"/>
</dbReference>
<keyword evidence="8" id="KW-1185">Reference proteome</keyword>
<evidence type="ECO:0000256" key="2">
    <source>
        <dbReference type="ARBA" id="ARBA00022539"/>
    </source>
</evidence>
<dbReference type="RefSeq" id="WP_142852124.1">
    <property type="nucleotide sequence ID" value="NZ_FXWW01000001.1"/>
</dbReference>
<dbReference type="SUPFAM" id="SSF54001">
    <property type="entry name" value="Cysteine proteinases"/>
    <property type="match status" value="1"/>
</dbReference>
<keyword evidence="4" id="KW-0479">Metal-binding</keyword>
<keyword evidence="2" id="KW-0104">Cadmium</keyword>
<dbReference type="GO" id="GO:0016756">
    <property type="term" value="F:glutathione gamma-glutamylcysteinyltransferase activity"/>
    <property type="evidence" value="ECO:0007669"/>
    <property type="project" value="UniProtKB-EC"/>
</dbReference>
<organism evidence="7 8">
    <name type="scientific">Aliiroseovarius halocynthiae</name>
    <dbReference type="NCBI Taxonomy" id="985055"/>
    <lineage>
        <taxon>Bacteria</taxon>
        <taxon>Pseudomonadati</taxon>
        <taxon>Pseudomonadota</taxon>
        <taxon>Alphaproteobacteria</taxon>
        <taxon>Rhodobacterales</taxon>
        <taxon>Paracoccaceae</taxon>
        <taxon>Aliiroseovarius</taxon>
    </lineage>
</organism>
<reference evidence="7 8" key="1">
    <citation type="submission" date="2019-06" db="EMBL/GenBank/DDBJ databases">
        <title>A novel species of marine bacteria.</title>
        <authorList>
            <person name="Wang Y."/>
        </authorList>
    </citation>
    <scope>NUCLEOTIDE SEQUENCE [LARGE SCALE GENOMIC DNA]</scope>
    <source>
        <strain evidence="7 8">MA1-10</strain>
    </source>
</reference>
<accession>A0A545STU2</accession>
<protein>
    <recommendedName>
        <fullName evidence="1">glutathione gamma-glutamylcysteinyltransferase</fullName>
        <ecNumber evidence="1">2.3.2.15</ecNumber>
    </recommendedName>
</protein>
<dbReference type="OrthoDB" id="8560621at2"/>
<evidence type="ECO:0000256" key="5">
    <source>
        <dbReference type="SAM" id="SignalP"/>
    </source>
</evidence>
<dbReference type="Gene3D" id="3.90.70.30">
    <property type="entry name" value="Phytochelatin synthase, N-terminal domain"/>
    <property type="match status" value="1"/>
</dbReference>
<dbReference type="AlphaFoldDB" id="A0A545STU2"/>
<dbReference type="PANTHER" id="PTHR33447:SF20">
    <property type="entry name" value="GLUTATHIONE GAMMA-GLUTAMYLCYSTEINYLTRANSFERASE"/>
    <property type="match status" value="1"/>
</dbReference>
<dbReference type="InterPro" id="IPR040409">
    <property type="entry name" value="PCS-like"/>
</dbReference>
<dbReference type="GO" id="GO:0046872">
    <property type="term" value="F:metal ion binding"/>
    <property type="evidence" value="ECO:0007669"/>
    <property type="project" value="UniProtKB-KW"/>
</dbReference>
<proteinExistence type="predicted"/>
<evidence type="ECO:0000256" key="1">
    <source>
        <dbReference type="ARBA" id="ARBA00012468"/>
    </source>
</evidence>
<dbReference type="PROSITE" id="PS51443">
    <property type="entry name" value="PCS"/>
    <property type="match status" value="1"/>
</dbReference>
<keyword evidence="3 7" id="KW-0808">Transferase</keyword>
<dbReference type="Proteomes" id="UP000315816">
    <property type="component" value="Unassembled WGS sequence"/>
</dbReference>
<dbReference type="EC" id="2.3.2.15" evidence="1"/>
<feature type="chain" id="PRO_5022094556" description="glutathione gamma-glutamylcysteinyltransferase" evidence="5">
    <location>
        <begin position="22"/>
        <end position="231"/>
    </location>
</feature>
<evidence type="ECO:0000313" key="8">
    <source>
        <dbReference type="Proteomes" id="UP000315816"/>
    </source>
</evidence>
<dbReference type="PANTHER" id="PTHR33447">
    <property type="entry name" value="GLUTATHIONE GAMMA-GLUTAMYLCYSTEINYLTRANSFERASE"/>
    <property type="match status" value="1"/>
</dbReference>
<comment type="caution">
    <text evidence="7">The sequence shown here is derived from an EMBL/GenBank/DDBJ whole genome shotgun (WGS) entry which is preliminary data.</text>
</comment>
<dbReference type="InterPro" id="IPR007719">
    <property type="entry name" value="PCS_N"/>
</dbReference>
<dbReference type="EMBL" id="VICH01000004">
    <property type="protein sequence ID" value="TQV68370.1"/>
    <property type="molecule type" value="Genomic_DNA"/>
</dbReference>
<dbReference type="InterPro" id="IPR038765">
    <property type="entry name" value="Papain-like_cys_pep_sf"/>
</dbReference>
<dbReference type="Pfam" id="PF05023">
    <property type="entry name" value="Phytochelatin"/>
    <property type="match status" value="1"/>
</dbReference>
<evidence type="ECO:0000259" key="6">
    <source>
        <dbReference type="PROSITE" id="PS51443"/>
    </source>
</evidence>
<name>A0A545STU2_9RHOB</name>